<reference evidence="1" key="1">
    <citation type="journal article" date="2023" name="Plant J.">
        <title>Genome sequences and population genomics provide insights into the demographic history, inbreeding, and mutation load of two 'living fossil' tree species of Dipteronia.</title>
        <authorList>
            <person name="Feng Y."/>
            <person name="Comes H.P."/>
            <person name="Chen J."/>
            <person name="Zhu S."/>
            <person name="Lu R."/>
            <person name="Zhang X."/>
            <person name="Li P."/>
            <person name="Qiu J."/>
            <person name="Olsen K.M."/>
            <person name="Qiu Y."/>
        </authorList>
    </citation>
    <scope>NUCLEOTIDE SEQUENCE</scope>
    <source>
        <strain evidence="1">NBL</strain>
    </source>
</reference>
<dbReference type="AlphaFoldDB" id="A0AAE0B4P1"/>
<dbReference type="InterPro" id="IPR044730">
    <property type="entry name" value="RNase_H-like_dom_plant"/>
</dbReference>
<dbReference type="EMBL" id="JANJYJ010000001">
    <property type="protein sequence ID" value="KAK3229099.1"/>
    <property type="molecule type" value="Genomic_DNA"/>
</dbReference>
<protein>
    <recommendedName>
        <fullName evidence="3">RNase H type-1 domain-containing protein</fullName>
    </recommendedName>
</protein>
<evidence type="ECO:0000313" key="2">
    <source>
        <dbReference type="Proteomes" id="UP001281410"/>
    </source>
</evidence>
<organism evidence="1 2">
    <name type="scientific">Dipteronia sinensis</name>
    <dbReference type="NCBI Taxonomy" id="43782"/>
    <lineage>
        <taxon>Eukaryota</taxon>
        <taxon>Viridiplantae</taxon>
        <taxon>Streptophyta</taxon>
        <taxon>Embryophyta</taxon>
        <taxon>Tracheophyta</taxon>
        <taxon>Spermatophyta</taxon>
        <taxon>Magnoliopsida</taxon>
        <taxon>eudicotyledons</taxon>
        <taxon>Gunneridae</taxon>
        <taxon>Pentapetalae</taxon>
        <taxon>rosids</taxon>
        <taxon>malvids</taxon>
        <taxon>Sapindales</taxon>
        <taxon>Sapindaceae</taxon>
        <taxon>Hippocastanoideae</taxon>
        <taxon>Acereae</taxon>
        <taxon>Dipteronia</taxon>
    </lineage>
</organism>
<proteinExistence type="predicted"/>
<evidence type="ECO:0008006" key="3">
    <source>
        <dbReference type="Google" id="ProtNLM"/>
    </source>
</evidence>
<gene>
    <name evidence="1" type="ORF">Dsin_000980</name>
</gene>
<comment type="caution">
    <text evidence="1">The sequence shown here is derived from an EMBL/GenBank/DDBJ whole genome shotgun (WGS) entry which is preliminary data.</text>
</comment>
<evidence type="ECO:0000313" key="1">
    <source>
        <dbReference type="EMBL" id="KAK3229099.1"/>
    </source>
</evidence>
<sequence length="182" mass="20009">MVVLESLDQLYELAGYKLLHNFVSDGLVKRLGPSLPYEELGKAWVSMFFAVVWTAWKAMNVKVFNNEEASSTKVMDMVKFRVVWWFKNYGNGSCDPITLILLDIVECCTEHSKVNILKIGDCIPSPPKVLKFNVDGSASGSPGQASIGGVLLDNSGNVLCFFSINIGWQDAITTKILAIAKA</sequence>
<keyword evidence="2" id="KW-1185">Reference proteome</keyword>
<dbReference type="Proteomes" id="UP001281410">
    <property type="component" value="Unassembled WGS sequence"/>
</dbReference>
<accession>A0AAE0B4P1</accession>
<dbReference type="CDD" id="cd06222">
    <property type="entry name" value="RNase_H_like"/>
    <property type="match status" value="1"/>
</dbReference>
<name>A0AAE0B4P1_9ROSI</name>